<accession>A0ABP7QAA3</accession>
<feature type="domain" description="DUF1285" evidence="2">
    <location>
        <begin position="98"/>
        <end position="186"/>
    </location>
</feature>
<dbReference type="Gene3D" id="3.10.540.10">
    <property type="entry name" value="duf1285 like domain"/>
    <property type="match status" value="1"/>
</dbReference>
<dbReference type="Proteomes" id="UP001501337">
    <property type="component" value="Unassembled WGS sequence"/>
</dbReference>
<dbReference type="Pfam" id="PF21028">
    <property type="entry name" value="DUF1285_C"/>
    <property type="match status" value="1"/>
</dbReference>
<evidence type="ECO:0000259" key="2">
    <source>
        <dbReference type="Pfam" id="PF21028"/>
    </source>
</evidence>
<name>A0ABP7QAA3_9GAMM</name>
<evidence type="ECO:0000313" key="4">
    <source>
        <dbReference type="Proteomes" id="UP001501337"/>
    </source>
</evidence>
<dbReference type="InterPro" id="IPR023361">
    <property type="entry name" value="DUF1285_beta_roll_sf"/>
</dbReference>
<dbReference type="EMBL" id="BAABBO010000023">
    <property type="protein sequence ID" value="GAA3979057.1"/>
    <property type="molecule type" value="Genomic_DNA"/>
</dbReference>
<gene>
    <name evidence="3" type="ORF">GCM10022278_39530</name>
</gene>
<keyword evidence="4" id="KW-1185">Reference proteome</keyword>
<organism evidence="3 4">
    <name type="scientific">Allohahella marinimesophila</name>
    <dbReference type="NCBI Taxonomy" id="1054972"/>
    <lineage>
        <taxon>Bacteria</taxon>
        <taxon>Pseudomonadati</taxon>
        <taxon>Pseudomonadota</taxon>
        <taxon>Gammaproteobacteria</taxon>
        <taxon>Oceanospirillales</taxon>
        <taxon>Hahellaceae</taxon>
        <taxon>Allohahella</taxon>
    </lineage>
</organism>
<feature type="domain" description="DUF1285" evidence="1">
    <location>
        <begin position="32"/>
        <end position="97"/>
    </location>
</feature>
<dbReference type="RefSeq" id="WP_344809676.1">
    <property type="nucleotide sequence ID" value="NZ_BAABBO010000023.1"/>
</dbReference>
<dbReference type="Gene3D" id="2.30.270.10">
    <property type="entry name" value="duf1285 protein"/>
    <property type="match status" value="1"/>
</dbReference>
<protein>
    <submittedName>
        <fullName evidence="3">DUF1285 domain-containing protein</fullName>
    </submittedName>
</protein>
<evidence type="ECO:0000259" key="1">
    <source>
        <dbReference type="Pfam" id="PF06938"/>
    </source>
</evidence>
<sequence>MSENPDIDIKRLLAEQAQQAGDDAPAELDPYPVERWHPERVYDLPLAITAENIWQYQGSPLTREPTRQVFARIMSCEDGQHYLTTPVEKARIEVADAPFQVLTFHKLTDKGTEYLALQPDYAPAVVLDAANTFELRDGVPYLGMHRGLRARLSRAVFYQLIELSTVEDIDGRACAVIQSGGRPHVLGPVED</sequence>
<proteinExistence type="predicted"/>
<dbReference type="InterPro" id="IPR048341">
    <property type="entry name" value="DUF1285_N"/>
</dbReference>
<dbReference type="Pfam" id="PF06938">
    <property type="entry name" value="DUF1285_N"/>
    <property type="match status" value="1"/>
</dbReference>
<dbReference type="InterPro" id="IPR048342">
    <property type="entry name" value="DUF1285_C"/>
</dbReference>
<comment type="caution">
    <text evidence="3">The sequence shown here is derived from an EMBL/GenBank/DDBJ whole genome shotgun (WGS) entry which is preliminary data.</text>
</comment>
<reference evidence="4" key="1">
    <citation type="journal article" date="2019" name="Int. J. Syst. Evol. Microbiol.">
        <title>The Global Catalogue of Microorganisms (GCM) 10K type strain sequencing project: providing services to taxonomists for standard genome sequencing and annotation.</title>
        <authorList>
            <consortium name="The Broad Institute Genomics Platform"/>
            <consortium name="The Broad Institute Genome Sequencing Center for Infectious Disease"/>
            <person name="Wu L."/>
            <person name="Ma J."/>
        </authorList>
    </citation>
    <scope>NUCLEOTIDE SEQUENCE [LARGE SCALE GENOMIC DNA]</scope>
    <source>
        <strain evidence="4">JCM 17555</strain>
    </source>
</reference>
<evidence type="ECO:0000313" key="3">
    <source>
        <dbReference type="EMBL" id="GAA3979057.1"/>
    </source>
</evidence>